<evidence type="ECO:0000313" key="7">
    <source>
        <dbReference type="Proteomes" id="UP001163823"/>
    </source>
</evidence>
<comment type="subcellular location">
    <subcellularLocation>
        <location evidence="1">Membrane</location>
        <topology evidence="1">Multi-pass membrane protein</topology>
    </subcellularLocation>
</comment>
<name>A0AAD7Q2X1_QUISA</name>
<dbReference type="InterPro" id="IPR018908">
    <property type="entry name" value="TMEM234"/>
</dbReference>
<protein>
    <submittedName>
        <fullName evidence="6">Transmembrane protein</fullName>
    </submittedName>
</protein>
<dbReference type="PANTHER" id="PTHR28668">
    <property type="entry name" value="TRANSMEMBRANE PROTEIN 234"/>
    <property type="match status" value="1"/>
</dbReference>
<evidence type="ECO:0000256" key="2">
    <source>
        <dbReference type="ARBA" id="ARBA00022692"/>
    </source>
</evidence>
<proteinExistence type="predicted"/>
<keyword evidence="7" id="KW-1185">Reference proteome</keyword>
<comment type="caution">
    <text evidence="6">The sequence shown here is derived from an EMBL/GenBank/DDBJ whole genome shotgun (WGS) entry which is preliminary data.</text>
</comment>
<evidence type="ECO:0000256" key="3">
    <source>
        <dbReference type="ARBA" id="ARBA00022989"/>
    </source>
</evidence>
<dbReference type="GO" id="GO:0016020">
    <property type="term" value="C:membrane"/>
    <property type="evidence" value="ECO:0007669"/>
    <property type="project" value="UniProtKB-SubCell"/>
</dbReference>
<sequence>MRRGARLWDQALKCSSSSSSLGNWFKLLTICQYIVPLLINLSASASFFVLLFDTPISTAVPVTNATTPCLEFSWMKRPIWDMLCWVWLLSQWVFGFAWYEFGDFEF</sequence>
<gene>
    <name evidence="6" type="ORF">O6P43_003994</name>
</gene>
<feature type="transmembrane region" description="Helical" evidence="5">
    <location>
        <begin position="79"/>
        <end position="99"/>
    </location>
</feature>
<dbReference type="PANTHER" id="PTHR28668:SF1">
    <property type="entry name" value="TRANSMEMBRANE PROTEIN 234"/>
    <property type="match status" value="1"/>
</dbReference>
<dbReference type="EMBL" id="JARAOO010000003">
    <property type="protein sequence ID" value="KAJ7973819.1"/>
    <property type="molecule type" value="Genomic_DNA"/>
</dbReference>
<dbReference type="AlphaFoldDB" id="A0AAD7Q2X1"/>
<evidence type="ECO:0000256" key="5">
    <source>
        <dbReference type="SAM" id="Phobius"/>
    </source>
</evidence>
<dbReference type="Proteomes" id="UP001163823">
    <property type="component" value="Chromosome 3"/>
</dbReference>
<keyword evidence="3 5" id="KW-1133">Transmembrane helix</keyword>
<dbReference type="Pfam" id="PF10639">
    <property type="entry name" value="TMEM234"/>
    <property type="match status" value="1"/>
</dbReference>
<keyword evidence="2 5" id="KW-0812">Transmembrane</keyword>
<accession>A0AAD7Q2X1</accession>
<keyword evidence="4 5" id="KW-0472">Membrane</keyword>
<dbReference type="KEGG" id="qsa:O6P43_003994"/>
<evidence type="ECO:0000256" key="4">
    <source>
        <dbReference type="ARBA" id="ARBA00023136"/>
    </source>
</evidence>
<reference evidence="6" key="1">
    <citation type="journal article" date="2023" name="Science">
        <title>Elucidation of the pathway for biosynthesis of saponin adjuvants from the soapbark tree.</title>
        <authorList>
            <person name="Reed J."/>
            <person name="Orme A."/>
            <person name="El-Demerdash A."/>
            <person name="Owen C."/>
            <person name="Martin L.B.B."/>
            <person name="Misra R.C."/>
            <person name="Kikuchi S."/>
            <person name="Rejzek M."/>
            <person name="Martin A.C."/>
            <person name="Harkess A."/>
            <person name="Leebens-Mack J."/>
            <person name="Louveau T."/>
            <person name="Stephenson M.J."/>
            <person name="Osbourn A."/>
        </authorList>
    </citation>
    <scope>NUCLEOTIDE SEQUENCE</scope>
    <source>
        <strain evidence="6">S10</strain>
    </source>
</reference>
<evidence type="ECO:0000256" key="1">
    <source>
        <dbReference type="ARBA" id="ARBA00004141"/>
    </source>
</evidence>
<evidence type="ECO:0000313" key="6">
    <source>
        <dbReference type="EMBL" id="KAJ7973819.1"/>
    </source>
</evidence>
<organism evidence="6 7">
    <name type="scientific">Quillaja saponaria</name>
    <name type="common">Soap bark tree</name>
    <dbReference type="NCBI Taxonomy" id="32244"/>
    <lineage>
        <taxon>Eukaryota</taxon>
        <taxon>Viridiplantae</taxon>
        <taxon>Streptophyta</taxon>
        <taxon>Embryophyta</taxon>
        <taxon>Tracheophyta</taxon>
        <taxon>Spermatophyta</taxon>
        <taxon>Magnoliopsida</taxon>
        <taxon>eudicotyledons</taxon>
        <taxon>Gunneridae</taxon>
        <taxon>Pentapetalae</taxon>
        <taxon>rosids</taxon>
        <taxon>fabids</taxon>
        <taxon>Fabales</taxon>
        <taxon>Quillajaceae</taxon>
        <taxon>Quillaja</taxon>
    </lineage>
</organism>